<evidence type="ECO:0000259" key="3">
    <source>
        <dbReference type="PROSITE" id="PS50222"/>
    </source>
</evidence>
<dbReference type="OMA" id="FHEFCTV"/>
<dbReference type="PROSITE" id="PS00018">
    <property type="entry name" value="EF_HAND_1"/>
    <property type="match status" value="2"/>
</dbReference>
<dbReference type="SUPFAM" id="SSF47473">
    <property type="entry name" value="EF-hand"/>
    <property type="match status" value="1"/>
</dbReference>
<dbReference type="InterPro" id="IPR050145">
    <property type="entry name" value="Centrin_CML-like"/>
</dbReference>
<evidence type="ECO:0000313" key="4">
    <source>
        <dbReference type="EnsemblProtists" id="EKX44118"/>
    </source>
</evidence>
<reference evidence="4" key="3">
    <citation type="submission" date="2015-06" db="UniProtKB">
        <authorList>
            <consortium name="EnsemblProtists"/>
        </authorList>
    </citation>
    <scope>IDENTIFICATION</scope>
</reference>
<sequence>MSNEELQGIKDMFRLFDTDNNDTMDEFELRVAMRGLGYGTSSEQAHRLFMALDKDHSGCIESSEAKHLILGSLGALDELSPRELGQRIKQAFVAFDSDGSGSITADELSSALLKLGLELSELEVQEITMQADTDGDGIIRYDEFEDMVK</sequence>
<feature type="domain" description="EF-hand" evidence="3">
    <location>
        <begin position="83"/>
        <end position="118"/>
    </location>
</feature>
<dbReference type="Pfam" id="PF13499">
    <property type="entry name" value="EF-hand_7"/>
    <property type="match status" value="2"/>
</dbReference>
<dbReference type="Gene3D" id="1.10.238.10">
    <property type="entry name" value="EF-hand"/>
    <property type="match status" value="2"/>
</dbReference>
<reference evidence="5" key="2">
    <citation type="submission" date="2012-11" db="EMBL/GenBank/DDBJ databases">
        <authorList>
            <person name="Kuo A."/>
            <person name="Curtis B.A."/>
            <person name="Tanifuji G."/>
            <person name="Burki F."/>
            <person name="Gruber A."/>
            <person name="Irimia M."/>
            <person name="Maruyama S."/>
            <person name="Arias M.C."/>
            <person name="Ball S.G."/>
            <person name="Gile G.H."/>
            <person name="Hirakawa Y."/>
            <person name="Hopkins J.F."/>
            <person name="Rensing S.A."/>
            <person name="Schmutz J."/>
            <person name="Symeonidi A."/>
            <person name="Elias M."/>
            <person name="Eveleigh R.J."/>
            <person name="Herman E.K."/>
            <person name="Klute M.J."/>
            <person name="Nakayama T."/>
            <person name="Obornik M."/>
            <person name="Reyes-Prieto A."/>
            <person name="Armbrust E.V."/>
            <person name="Aves S.J."/>
            <person name="Beiko R.G."/>
            <person name="Coutinho P."/>
            <person name="Dacks J.B."/>
            <person name="Durnford D.G."/>
            <person name="Fast N.M."/>
            <person name="Green B.R."/>
            <person name="Grisdale C."/>
            <person name="Hempe F."/>
            <person name="Henrissat B."/>
            <person name="Hoppner M.P."/>
            <person name="Ishida K.-I."/>
            <person name="Kim E."/>
            <person name="Koreny L."/>
            <person name="Kroth P.G."/>
            <person name="Liu Y."/>
            <person name="Malik S.-B."/>
            <person name="Maier U.G."/>
            <person name="McRose D."/>
            <person name="Mock T."/>
            <person name="Neilson J.A."/>
            <person name="Onodera N.T."/>
            <person name="Poole A.M."/>
            <person name="Pritham E.J."/>
            <person name="Richards T.A."/>
            <person name="Rocap G."/>
            <person name="Roy S.W."/>
            <person name="Sarai C."/>
            <person name="Schaack S."/>
            <person name="Shirato S."/>
            <person name="Slamovits C.H."/>
            <person name="Spencer D.F."/>
            <person name="Suzuki S."/>
            <person name="Worden A.Z."/>
            <person name="Zauner S."/>
            <person name="Barry K."/>
            <person name="Bell C."/>
            <person name="Bharti A.K."/>
            <person name="Crow J.A."/>
            <person name="Grimwood J."/>
            <person name="Kramer R."/>
            <person name="Lindquist E."/>
            <person name="Lucas S."/>
            <person name="Salamov A."/>
            <person name="McFadden G.I."/>
            <person name="Lane C.E."/>
            <person name="Keeling P.J."/>
            <person name="Gray M.W."/>
            <person name="Grigoriev I.V."/>
            <person name="Archibald J.M."/>
        </authorList>
    </citation>
    <scope>NUCLEOTIDE SEQUENCE</scope>
    <source>
        <strain evidence="5">CCMP2712</strain>
    </source>
</reference>
<evidence type="ECO:0000256" key="1">
    <source>
        <dbReference type="ARBA" id="ARBA00022737"/>
    </source>
</evidence>
<keyword evidence="1" id="KW-0677">Repeat</keyword>
<evidence type="ECO:0000313" key="5">
    <source>
        <dbReference type="Proteomes" id="UP000011087"/>
    </source>
</evidence>
<proteinExistence type="predicted"/>
<dbReference type="EnsemblProtists" id="EKX44118">
    <property type="protein sequence ID" value="EKX44118"/>
    <property type="gene ID" value="GUITHDRAFT_48556"/>
</dbReference>
<accession>A0A0C3TJN0</accession>
<name>A0A0C3TJN0_GUITC</name>
<dbReference type="PROSITE" id="PS50222">
    <property type="entry name" value="EF_HAND_2"/>
    <property type="match status" value="4"/>
</dbReference>
<dbReference type="InterPro" id="IPR018247">
    <property type="entry name" value="EF_Hand_1_Ca_BS"/>
</dbReference>
<dbReference type="Proteomes" id="UP000011087">
    <property type="component" value="Unassembled WGS sequence"/>
</dbReference>
<organism evidence="4 5">
    <name type="scientific">Guillardia theta (strain CCMP2712)</name>
    <name type="common">Cryptophyte</name>
    <dbReference type="NCBI Taxonomy" id="905079"/>
    <lineage>
        <taxon>Eukaryota</taxon>
        <taxon>Cryptophyceae</taxon>
        <taxon>Pyrenomonadales</taxon>
        <taxon>Geminigeraceae</taxon>
        <taxon>Guillardia</taxon>
    </lineage>
</organism>
<dbReference type="STRING" id="905079.L1J6E9"/>
<feature type="domain" description="EF-hand" evidence="3">
    <location>
        <begin position="4"/>
        <end position="39"/>
    </location>
</feature>
<feature type="domain" description="EF-hand" evidence="3">
    <location>
        <begin position="40"/>
        <end position="75"/>
    </location>
</feature>
<dbReference type="SMART" id="SM00054">
    <property type="entry name" value="EFh"/>
    <property type="match status" value="4"/>
</dbReference>
<dbReference type="OrthoDB" id="40902at2759"/>
<evidence type="ECO:0000256" key="2">
    <source>
        <dbReference type="ARBA" id="ARBA00022837"/>
    </source>
</evidence>
<protein>
    <recommendedName>
        <fullName evidence="3">EF-hand domain-containing protein</fullName>
    </recommendedName>
</protein>
<dbReference type="eggNOG" id="KOG0028">
    <property type="taxonomic scope" value="Eukaryota"/>
</dbReference>
<dbReference type="HOGENOM" id="CLU_061288_2_0_1"/>
<keyword evidence="5" id="KW-1185">Reference proteome</keyword>
<keyword evidence="2" id="KW-0106">Calcium</keyword>
<dbReference type="InterPro" id="IPR011992">
    <property type="entry name" value="EF-hand-dom_pair"/>
</dbReference>
<feature type="domain" description="EF-hand" evidence="3">
    <location>
        <begin position="119"/>
        <end position="149"/>
    </location>
</feature>
<dbReference type="PANTHER" id="PTHR23050">
    <property type="entry name" value="CALCIUM BINDING PROTEIN"/>
    <property type="match status" value="1"/>
</dbReference>
<dbReference type="PaxDb" id="55529-EKX44118"/>
<reference evidence="5" key="1">
    <citation type="journal article" date="2012" name="Nature">
        <title>Algal genomes reveal evolutionary mosaicism and the fate of nucleomorphs.</title>
        <authorList>
            <consortium name="DOE Joint Genome Institute"/>
            <person name="Curtis B.A."/>
            <person name="Tanifuji G."/>
            <person name="Burki F."/>
            <person name="Gruber A."/>
            <person name="Irimia M."/>
            <person name="Maruyama S."/>
            <person name="Arias M.C."/>
            <person name="Ball S.G."/>
            <person name="Gile G.H."/>
            <person name="Hirakawa Y."/>
            <person name="Hopkins J.F."/>
            <person name="Kuo A."/>
            <person name="Rensing S.A."/>
            <person name="Schmutz J."/>
            <person name="Symeonidi A."/>
            <person name="Elias M."/>
            <person name="Eveleigh R.J."/>
            <person name="Herman E.K."/>
            <person name="Klute M.J."/>
            <person name="Nakayama T."/>
            <person name="Obornik M."/>
            <person name="Reyes-Prieto A."/>
            <person name="Armbrust E.V."/>
            <person name="Aves S.J."/>
            <person name="Beiko R.G."/>
            <person name="Coutinho P."/>
            <person name="Dacks J.B."/>
            <person name="Durnford D.G."/>
            <person name="Fast N.M."/>
            <person name="Green B.R."/>
            <person name="Grisdale C.J."/>
            <person name="Hempel F."/>
            <person name="Henrissat B."/>
            <person name="Hoppner M.P."/>
            <person name="Ishida K."/>
            <person name="Kim E."/>
            <person name="Koreny L."/>
            <person name="Kroth P.G."/>
            <person name="Liu Y."/>
            <person name="Malik S.B."/>
            <person name="Maier U.G."/>
            <person name="McRose D."/>
            <person name="Mock T."/>
            <person name="Neilson J.A."/>
            <person name="Onodera N.T."/>
            <person name="Poole A.M."/>
            <person name="Pritham E.J."/>
            <person name="Richards T.A."/>
            <person name="Rocap G."/>
            <person name="Roy S.W."/>
            <person name="Sarai C."/>
            <person name="Schaack S."/>
            <person name="Shirato S."/>
            <person name="Slamovits C.H."/>
            <person name="Spencer D.F."/>
            <person name="Suzuki S."/>
            <person name="Worden A.Z."/>
            <person name="Zauner S."/>
            <person name="Barry K."/>
            <person name="Bell C."/>
            <person name="Bharti A.K."/>
            <person name="Crow J.A."/>
            <person name="Grimwood J."/>
            <person name="Kramer R."/>
            <person name="Lindquist E."/>
            <person name="Lucas S."/>
            <person name="Salamov A."/>
            <person name="McFadden G.I."/>
            <person name="Lane C.E."/>
            <person name="Keeling P.J."/>
            <person name="Gray M.W."/>
            <person name="Grigoriev I.V."/>
            <person name="Archibald J.M."/>
        </authorList>
    </citation>
    <scope>NUCLEOTIDE SEQUENCE</scope>
    <source>
        <strain evidence="5">CCMP2712</strain>
    </source>
</reference>
<dbReference type="InterPro" id="IPR002048">
    <property type="entry name" value="EF_hand_dom"/>
</dbReference>